<proteinExistence type="predicted"/>
<dbReference type="SMART" id="SM00900">
    <property type="entry name" value="FMN_bind"/>
    <property type="match status" value="1"/>
</dbReference>
<evidence type="ECO:0000256" key="1">
    <source>
        <dbReference type="SAM" id="MobiDB-lite"/>
    </source>
</evidence>
<evidence type="ECO:0000259" key="2">
    <source>
        <dbReference type="SMART" id="SM00900"/>
    </source>
</evidence>
<accession>A0ABT4V729</accession>
<gene>
    <name evidence="3" type="ORF">OU415_30385</name>
</gene>
<sequence length="138" mass="14498">MRRLGAVLALAIAGLVPLVRYQPSTEPAHASPGSEVRTAPPPTSSAAGGRTIDGSVVRTEYGPYQVRVVFTGNEITDAQLITEPSDRHSRRIADSAAPVLRQEALQAQSAKLDAVSGATTTSEAYAESLQAAIDTRSR</sequence>
<dbReference type="Pfam" id="PF04205">
    <property type="entry name" value="FMN_bind"/>
    <property type="match status" value="1"/>
</dbReference>
<evidence type="ECO:0000313" key="3">
    <source>
        <dbReference type="EMBL" id="MDA3629771.1"/>
    </source>
</evidence>
<dbReference type="Gene3D" id="3.90.1010.20">
    <property type="match status" value="1"/>
</dbReference>
<keyword evidence="4" id="KW-1185">Reference proteome</keyword>
<feature type="domain" description="FMN-binding" evidence="2">
    <location>
        <begin position="60"/>
        <end position="136"/>
    </location>
</feature>
<dbReference type="Proteomes" id="UP001210380">
    <property type="component" value="Unassembled WGS sequence"/>
</dbReference>
<feature type="region of interest" description="Disordered" evidence="1">
    <location>
        <begin position="25"/>
        <end position="54"/>
    </location>
</feature>
<dbReference type="InterPro" id="IPR007329">
    <property type="entry name" value="FMN-bd"/>
</dbReference>
<reference evidence="3 4" key="1">
    <citation type="submission" date="2022-11" db="EMBL/GenBank/DDBJ databases">
        <title>Draft genome sequence of Saccharopolyspora sp. WRP15-2 isolated from rhizosphere soils of wild rice in Thailand.</title>
        <authorList>
            <person name="Duangmal K."/>
            <person name="Kammanee S."/>
            <person name="Muangham S."/>
        </authorList>
    </citation>
    <scope>NUCLEOTIDE SEQUENCE [LARGE SCALE GENOMIC DNA]</scope>
    <source>
        <strain evidence="3 4">WRP15-2</strain>
    </source>
</reference>
<protein>
    <submittedName>
        <fullName evidence="3">FMN-binding protein</fullName>
    </submittedName>
</protein>
<dbReference type="RefSeq" id="WP_270952829.1">
    <property type="nucleotide sequence ID" value="NZ_JAQGLA010000076.1"/>
</dbReference>
<comment type="caution">
    <text evidence="3">The sequence shown here is derived from an EMBL/GenBank/DDBJ whole genome shotgun (WGS) entry which is preliminary data.</text>
</comment>
<name>A0ABT4V729_9PSEU</name>
<evidence type="ECO:0000313" key="4">
    <source>
        <dbReference type="Proteomes" id="UP001210380"/>
    </source>
</evidence>
<organism evidence="3 4">
    <name type="scientific">Saccharopolyspora oryzae</name>
    <dbReference type="NCBI Taxonomy" id="2997343"/>
    <lineage>
        <taxon>Bacteria</taxon>
        <taxon>Bacillati</taxon>
        <taxon>Actinomycetota</taxon>
        <taxon>Actinomycetes</taxon>
        <taxon>Pseudonocardiales</taxon>
        <taxon>Pseudonocardiaceae</taxon>
        <taxon>Saccharopolyspora</taxon>
    </lineage>
</organism>
<dbReference type="EMBL" id="JAQGLA010000076">
    <property type="protein sequence ID" value="MDA3629771.1"/>
    <property type="molecule type" value="Genomic_DNA"/>
</dbReference>